<keyword evidence="2" id="KW-1185">Reference proteome</keyword>
<evidence type="ECO:0000313" key="2">
    <source>
        <dbReference type="Proteomes" id="UP000464657"/>
    </source>
</evidence>
<dbReference type="KEGG" id="kan:IMCC3317_12720"/>
<gene>
    <name evidence="1" type="ORF">IMCC3317_12720</name>
</gene>
<name>A0A7L4ZJ22_9FLAO</name>
<protein>
    <submittedName>
        <fullName evidence="1">Uncharacterized protein</fullName>
    </submittedName>
</protein>
<organism evidence="1 2">
    <name type="scientific">Kordia antarctica</name>
    <dbReference type="NCBI Taxonomy" id="1218801"/>
    <lineage>
        <taxon>Bacteria</taxon>
        <taxon>Pseudomonadati</taxon>
        <taxon>Bacteroidota</taxon>
        <taxon>Flavobacteriia</taxon>
        <taxon>Flavobacteriales</taxon>
        <taxon>Flavobacteriaceae</taxon>
        <taxon>Kordia</taxon>
    </lineage>
</organism>
<dbReference type="AlphaFoldDB" id="A0A7L4ZJ22"/>
<dbReference type="Proteomes" id="UP000464657">
    <property type="component" value="Chromosome"/>
</dbReference>
<dbReference type="EMBL" id="CP019288">
    <property type="protein sequence ID" value="QHI35924.1"/>
    <property type="molecule type" value="Genomic_DNA"/>
</dbReference>
<proteinExistence type="predicted"/>
<sequence>MVLREMTENSCLACVKALLMKKRTETNIDKLKNQRRLNVEEQIAVKKNQIFSEAKYWRINGIPQPLRQIFLEKGVDIDKSIIIEYEQNFHGISTDEGIILTPHAEFFKFDVDLNSDKTELIELYSLTNISVKFEINEHKKGIGKTYGFLAMKVLRELNNE</sequence>
<accession>A0A7L4ZJ22</accession>
<reference evidence="1 2" key="1">
    <citation type="journal article" date="2013" name="Int. J. Syst. Evol. Microbiol.">
        <title>Kordia antarctica sp. nov., isolated from Antarctic seawater.</title>
        <authorList>
            <person name="Baek K."/>
            <person name="Choi A."/>
            <person name="Kang I."/>
            <person name="Lee K."/>
            <person name="Cho J.C."/>
        </authorList>
    </citation>
    <scope>NUCLEOTIDE SEQUENCE [LARGE SCALE GENOMIC DNA]</scope>
    <source>
        <strain evidence="1 2">IMCC3317</strain>
    </source>
</reference>
<evidence type="ECO:0000313" key="1">
    <source>
        <dbReference type="EMBL" id="QHI35924.1"/>
    </source>
</evidence>